<dbReference type="OrthoDB" id="417506at2759"/>
<dbReference type="FunCoup" id="A0A7M7JSZ1">
    <property type="interactions" value="475"/>
</dbReference>
<organism evidence="10 11">
    <name type="scientific">Varroa destructor</name>
    <name type="common">Honeybee mite</name>
    <dbReference type="NCBI Taxonomy" id="109461"/>
    <lineage>
        <taxon>Eukaryota</taxon>
        <taxon>Metazoa</taxon>
        <taxon>Ecdysozoa</taxon>
        <taxon>Arthropoda</taxon>
        <taxon>Chelicerata</taxon>
        <taxon>Arachnida</taxon>
        <taxon>Acari</taxon>
        <taxon>Parasitiformes</taxon>
        <taxon>Mesostigmata</taxon>
        <taxon>Gamasina</taxon>
        <taxon>Dermanyssoidea</taxon>
        <taxon>Varroidae</taxon>
        <taxon>Varroa</taxon>
    </lineage>
</organism>
<evidence type="ECO:0000256" key="1">
    <source>
        <dbReference type="ARBA" id="ARBA00008552"/>
    </source>
</evidence>
<evidence type="ECO:0000256" key="5">
    <source>
        <dbReference type="ARBA" id="ARBA00022807"/>
    </source>
</evidence>
<evidence type="ECO:0000256" key="2">
    <source>
        <dbReference type="ARBA" id="ARBA00022670"/>
    </source>
</evidence>
<dbReference type="EnsemblMetazoa" id="XM_022800682">
    <property type="protein sequence ID" value="XP_022656417"/>
    <property type="gene ID" value="LOC111248400"/>
</dbReference>
<dbReference type="Pfam" id="PF20908">
    <property type="entry name" value="UfSP2_N"/>
    <property type="match status" value="1"/>
</dbReference>
<keyword evidence="4" id="KW-0378">Hydrolase</keyword>
<keyword evidence="2" id="KW-0645">Protease</keyword>
<evidence type="ECO:0000313" key="10">
    <source>
        <dbReference type="EnsemblMetazoa" id="XP_022656417"/>
    </source>
</evidence>
<evidence type="ECO:0000256" key="3">
    <source>
        <dbReference type="ARBA" id="ARBA00022786"/>
    </source>
</evidence>
<evidence type="ECO:0000256" key="6">
    <source>
        <dbReference type="ARBA" id="ARBA00057559"/>
    </source>
</evidence>
<dbReference type="GO" id="GO:0005783">
    <property type="term" value="C:endoplasmic reticulum"/>
    <property type="evidence" value="ECO:0007669"/>
    <property type="project" value="TreeGrafter"/>
</dbReference>
<name>A0A7M7JSZ1_VARDE</name>
<feature type="domain" description="UFSP1/2/DUB catalytic" evidence="8">
    <location>
        <begin position="377"/>
        <end position="560"/>
    </location>
</feature>
<evidence type="ECO:0000256" key="4">
    <source>
        <dbReference type="ARBA" id="ARBA00022801"/>
    </source>
</evidence>
<accession>A0A7M7JSZ1</accession>
<dbReference type="GO" id="GO:0006508">
    <property type="term" value="P:proteolysis"/>
    <property type="evidence" value="ECO:0007669"/>
    <property type="project" value="UniProtKB-KW"/>
</dbReference>
<keyword evidence="5" id="KW-0788">Thiol protease</keyword>
<dbReference type="Pfam" id="PF07910">
    <property type="entry name" value="Peptidase_C78"/>
    <property type="match status" value="1"/>
</dbReference>
<feature type="domain" description="UFSP2 second" evidence="9">
    <location>
        <begin position="224"/>
        <end position="341"/>
    </location>
</feature>
<keyword evidence="3" id="KW-0833">Ubl conjugation pathway</keyword>
<dbReference type="Gene3D" id="3.90.70.130">
    <property type="match status" value="1"/>
</dbReference>
<dbReference type="GO" id="GO:0071567">
    <property type="term" value="F:deUFMylase activity"/>
    <property type="evidence" value="ECO:0007669"/>
    <property type="project" value="TreeGrafter"/>
</dbReference>
<evidence type="ECO:0000313" key="11">
    <source>
        <dbReference type="Proteomes" id="UP000594260"/>
    </source>
</evidence>
<dbReference type="InterPro" id="IPR012462">
    <property type="entry name" value="UFSP1/2_DUB_cat"/>
</dbReference>
<dbReference type="PANTHER" id="PTHR48153:SF2">
    <property type="entry name" value="UFM1-SPECIFIC PROTEASE 2"/>
    <property type="match status" value="1"/>
</dbReference>
<evidence type="ECO:0000259" key="9">
    <source>
        <dbReference type="Pfam" id="PF20908"/>
    </source>
</evidence>
<dbReference type="KEGG" id="vde:111248400"/>
<proteinExistence type="inferred from homology"/>
<keyword evidence="11" id="KW-1185">Reference proteome</keyword>
<dbReference type="SUPFAM" id="SSF54001">
    <property type="entry name" value="Cysteine proteinases"/>
    <property type="match status" value="1"/>
</dbReference>
<comment type="function">
    <text evidence="6">Thiol protease which recognizes and hydrolyzes the peptide bond at the C-terminal Gly of UFM1, a ubiquitin-like modifier protein bound to a number of target proteins. Does not hydrolyze SUMO1 or ISG15 ubiquitin-like proteins.</text>
</comment>
<dbReference type="InterPro" id="IPR038765">
    <property type="entry name" value="Papain-like_cys_pep_sf"/>
</dbReference>
<dbReference type="PANTHER" id="PTHR48153">
    <property type="entry name" value="UFM1-SPECIFIC PROTEASE 2"/>
    <property type="match status" value="1"/>
</dbReference>
<dbReference type="Proteomes" id="UP000594260">
    <property type="component" value="Unplaced"/>
</dbReference>
<dbReference type="InParanoid" id="A0A7M7JSZ1"/>
<protein>
    <recommendedName>
        <fullName evidence="7">Probable Ufm1-specific protease 2</fullName>
    </recommendedName>
</protein>
<evidence type="ECO:0000259" key="8">
    <source>
        <dbReference type="Pfam" id="PF07910"/>
    </source>
</evidence>
<dbReference type="RefSeq" id="XP_022656417.1">
    <property type="nucleotide sequence ID" value="XM_022800682.1"/>
</dbReference>
<dbReference type="FunFam" id="3.90.70.130:FF:000001">
    <property type="entry name" value="Probable Ufm1-specific protease 2"/>
    <property type="match status" value="1"/>
</dbReference>
<dbReference type="AlphaFoldDB" id="A0A7M7JSZ1"/>
<dbReference type="GeneID" id="111248400"/>
<sequence length="569" mass="63382">MGGLKVVVCEDLWKRIQGCKDVFRTLYGFVAQDGVHNLTGCTLLRESFPYGHPALGVFASDPEADAHSLISNCEKRLQCIREALDALDLPNLVLLTTKANGSPSARLVAKDALYEETAICELADLSSTQGVVLRTRLSVPLSVEYTGAEGQFRGDVKHAISTSCRWLAPSCVTFELREQFMKGQEQVTLGEFLRKVLGRKSEPDGMDKQEVNTIRLLSGEKVVSSCGCPHTPIIDVQRRRSQRFEFHLNLDVISFTVYSLSVEHVTTLLTRSLHQQAFSSIEAICSSVVYGNQLIPPTPMHFQAGGARSFATVLFPANRVLPAYRLALHADLLLSNDKGPLFSLGQHIYFAKDSPIYSKLLVNPHAKVKPPARADRVAIVRGNYLYFHYMQEKFDDSGWGCAYRSLQTLSSWFLLQGYTDVKIPNHKKIQETLVEIGDKESSFIGSKQWIGSQEVSFVLNQLMKIDSKIISVPSGSELPFKAQNLITHFETHGTPVMIGGGQLAHTILGVAVNSETEETHFLILDPHYTGTEDMHTITAKGWCSWKPSTFWDKASFYNMCLPQVSRYTL</sequence>
<dbReference type="GO" id="GO:0005634">
    <property type="term" value="C:nucleus"/>
    <property type="evidence" value="ECO:0007669"/>
    <property type="project" value="TreeGrafter"/>
</dbReference>
<dbReference type="InterPro" id="IPR049387">
    <property type="entry name" value="UFSP2-like_2nd"/>
</dbReference>
<evidence type="ECO:0000256" key="7">
    <source>
        <dbReference type="ARBA" id="ARBA00073264"/>
    </source>
</evidence>
<reference evidence="10" key="1">
    <citation type="submission" date="2021-01" db="UniProtKB">
        <authorList>
            <consortium name="EnsemblMetazoa"/>
        </authorList>
    </citation>
    <scope>IDENTIFICATION</scope>
</reference>
<comment type="similarity">
    <text evidence="1">Belongs to the peptidase C78 family.</text>
</comment>